<sequence>MGDALARFQNDFVLALYHPDSASATLAPLVAQPGFAVYRNTVFKGCIDALEANFPTVARLVGSAWFRAAALPYVRATPPSSVMLMDYGLDFPDFLTDFEPARELPYLADVARLDRCWIEAHMAADALALEADTLAALPAEALGELRLRPHPATRWAWHADQPIYAIWCANREEITLDGQLPWVGDGALLTRAPHDGAVRWQAAGPGLCAFLDACAADQSLTQAAQSAWQAEAELDLARLWADLITTGALSAPRAD</sequence>
<dbReference type="OrthoDB" id="4146344at2"/>
<reference evidence="2 3" key="1">
    <citation type="submission" date="2014-02" db="EMBL/GenBank/DDBJ databases">
        <title>Draft Genome of Hylemonella gracilis isolated from the Niagara River.</title>
        <authorList>
            <person name="Pawlowski D.R."/>
            <person name="Koudelka G.B."/>
        </authorList>
    </citation>
    <scope>NUCLEOTIDE SEQUENCE [LARGE SCALE GENOMIC DNA]</scope>
    <source>
        <strain evidence="2 3">Niagara R</strain>
    </source>
</reference>
<evidence type="ECO:0000313" key="2">
    <source>
        <dbReference type="EMBL" id="EYC51339.1"/>
    </source>
</evidence>
<feature type="domain" description="Putative DNA-binding" evidence="1">
    <location>
        <begin position="8"/>
        <end position="95"/>
    </location>
</feature>
<dbReference type="eggNOG" id="COG3219">
    <property type="taxonomic scope" value="Bacteria"/>
</dbReference>
<gene>
    <name evidence="2" type="ORF">AZ34_09750</name>
</gene>
<accession>A0A016XGV2</accession>
<proteinExistence type="predicted"/>
<dbReference type="AlphaFoldDB" id="A0A016XGV2"/>
<dbReference type="InterPro" id="IPR044922">
    <property type="entry name" value="DUF2063_N_sf"/>
</dbReference>
<name>A0A016XGV2_9BURK</name>
<comment type="caution">
    <text evidence="2">The sequence shown here is derived from an EMBL/GenBank/DDBJ whole genome shotgun (WGS) entry which is preliminary data.</text>
</comment>
<protein>
    <submittedName>
        <fullName evidence="2">Thioredoxin</fullName>
    </submittedName>
</protein>
<dbReference type="InterPro" id="IPR018640">
    <property type="entry name" value="DUF2063"/>
</dbReference>
<dbReference type="Proteomes" id="UP000023268">
    <property type="component" value="Unassembled WGS sequence"/>
</dbReference>
<evidence type="ECO:0000259" key="1">
    <source>
        <dbReference type="Pfam" id="PF09836"/>
    </source>
</evidence>
<dbReference type="STRING" id="1458275.AZ34_09750"/>
<organism evidence="2 3">
    <name type="scientific">Hylemonella gracilis str. Niagara R</name>
    <dbReference type="NCBI Taxonomy" id="1458275"/>
    <lineage>
        <taxon>Bacteria</taxon>
        <taxon>Pseudomonadati</taxon>
        <taxon>Pseudomonadota</taxon>
        <taxon>Betaproteobacteria</taxon>
        <taxon>Burkholderiales</taxon>
        <taxon>Comamonadaceae</taxon>
        <taxon>Hylemonella</taxon>
    </lineage>
</organism>
<dbReference type="EMBL" id="JEMG01000001">
    <property type="protein sequence ID" value="EYC51339.1"/>
    <property type="molecule type" value="Genomic_DNA"/>
</dbReference>
<dbReference type="Gene3D" id="1.10.150.690">
    <property type="entry name" value="DUF2063"/>
    <property type="match status" value="1"/>
</dbReference>
<dbReference type="Pfam" id="PF09836">
    <property type="entry name" value="DUF2063"/>
    <property type="match status" value="1"/>
</dbReference>
<evidence type="ECO:0000313" key="3">
    <source>
        <dbReference type="Proteomes" id="UP000023268"/>
    </source>
</evidence>